<sequence>MRQVIVTPYQTAWIDQFVCEAVRLKHIFANHIVACHHIGSTAVPGLLAKPVIDVLIEVHEPIVRVDELNEAMKQIGYEAKGENGIEGRRYFQKGGDQRTHHVHVFETGSRDVCRHLAVRDYLRAHPKEAHAYGELKRILAAMHPTNITAYISGKHEHVQQLEAAALAWYMQ</sequence>
<dbReference type="STRING" id="1464122.SAMN05421737_103266"/>
<dbReference type="OrthoDB" id="9799092at2"/>
<dbReference type="EMBL" id="FMYM01000003">
    <property type="protein sequence ID" value="SDB92879.1"/>
    <property type="molecule type" value="Genomic_DNA"/>
</dbReference>
<dbReference type="PANTHER" id="PTHR34822:SF1">
    <property type="entry name" value="GRPB FAMILY PROTEIN"/>
    <property type="match status" value="1"/>
</dbReference>
<dbReference type="RefSeq" id="WP_090775105.1">
    <property type="nucleotide sequence ID" value="NZ_FMYM01000003.1"/>
</dbReference>
<dbReference type="InterPro" id="IPR043519">
    <property type="entry name" value="NT_sf"/>
</dbReference>
<keyword evidence="2" id="KW-1185">Reference proteome</keyword>
<dbReference type="PANTHER" id="PTHR34822">
    <property type="entry name" value="GRPB DOMAIN PROTEIN (AFU_ORTHOLOGUE AFUA_1G01530)"/>
    <property type="match status" value="1"/>
</dbReference>
<dbReference type="Pfam" id="PF04229">
    <property type="entry name" value="GrpB"/>
    <property type="match status" value="1"/>
</dbReference>
<dbReference type="InterPro" id="IPR007344">
    <property type="entry name" value="GrpB/CoaE"/>
</dbReference>
<dbReference type="Proteomes" id="UP000242662">
    <property type="component" value="Unassembled WGS sequence"/>
</dbReference>
<reference evidence="2" key="1">
    <citation type="submission" date="2016-09" db="EMBL/GenBank/DDBJ databases">
        <authorList>
            <person name="Varghese N."/>
            <person name="Submissions S."/>
        </authorList>
    </citation>
    <scope>NUCLEOTIDE SEQUENCE [LARGE SCALE GENOMIC DNA]</scope>
    <source>
        <strain evidence="2">25nlg</strain>
    </source>
</reference>
<dbReference type="AlphaFoldDB" id="A0A1G6HF60"/>
<accession>A0A1G6HF60</accession>
<dbReference type="Gene3D" id="3.30.460.10">
    <property type="entry name" value="Beta Polymerase, domain 2"/>
    <property type="match status" value="1"/>
</dbReference>
<evidence type="ECO:0000313" key="1">
    <source>
        <dbReference type="EMBL" id="SDB92879.1"/>
    </source>
</evidence>
<keyword evidence="1" id="KW-0808">Transferase</keyword>
<protein>
    <submittedName>
        <fullName evidence="1">GrpB domain, predicted nucleotidyltransferase, UPF0157 family</fullName>
    </submittedName>
</protein>
<dbReference type="GO" id="GO:0016740">
    <property type="term" value="F:transferase activity"/>
    <property type="evidence" value="ECO:0007669"/>
    <property type="project" value="UniProtKB-KW"/>
</dbReference>
<proteinExistence type="predicted"/>
<dbReference type="SUPFAM" id="SSF81301">
    <property type="entry name" value="Nucleotidyltransferase"/>
    <property type="match status" value="1"/>
</dbReference>
<gene>
    <name evidence="1" type="ORF">SAMN05421737_103266</name>
</gene>
<evidence type="ECO:0000313" key="2">
    <source>
        <dbReference type="Proteomes" id="UP000242662"/>
    </source>
</evidence>
<organism evidence="1 2">
    <name type="scientific">Shouchella lonarensis</name>
    <dbReference type="NCBI Taxonomy" id="1464122"/>
    <lineage>
        <taxon>Bacteria</taxon>
        <taxon>Bacillati</taxon>
        <taxon>Bacillota</taxon>
        <taxon>Bacilli</taxon>
        <taxon>Bacillales</taxon>
        <taxon>Bacillaceae</taxon>
        <taxon>Shouchella</taxon>
    </lineage>
</organism>
<name>A0A1G6HF60_9BACI</name>